<keyword evidence="8" id="KW-1185">Reference proteome</keyword>
<dbReference type="EMBL" id="UFSB01000001">
    <property type="protein sequence ID" value="SUU35815.1"/>
    <property type="molecule type" value="Genomic_DNA"/>
</dbReference>
<evidence type="ECO:0000256" key="2">
    <source>
        <dbReference type="ARBA" id="ARBA00023015"/>
    </source>
</evidence>
<proteinExistence type="inferred from homology"/>
<dbReference type="InterPro" id="IPR000847">
    <property type="entry name" value="LysR_HTH_N"/>
</dbReference>
<evidence type="ECO:0000259" key="5">
    <source>
        <dbReference type="PROSITE" id="PS50931"/>
    </source>
</evidence>
<dbReference type="InterPro" id="IPR005119">
    <property type="entry name" value="LysR_subst-bd"/>
</dbReference>
<keyword evidence="3" id="KW-0238">DNA-binding</keyword>
<dbReference type="SUPFAM" id="SSF46785">
    <property type="entry name" value="Winged helix' DNA-binding domain"/>
    <property type="match status" value="1"/>
</dbReference>
<evidence type="ECO:0000313" key="6">
    <source>
        <dbReference type="EMBL" id="OZN25317.1"/>
    </source>
</evidence>
<dbReference type="Pfam" id="PF00126">
    <property type="entry name" value="HTH_1"/>
    <property type="match status" value="1"/>
</dbReference>
<name>A0A263HF76_9PAST</name>
<dbReference type="NCBIfam" id="NF008095">
    <property type="entry name" value="PRK10837.1"/>
    <property type="match status" value="1"/>
</dbReference>
<evidence type="ECO:0000313" key="8">
    <source>
        <dbReference type="Proteomes" id="UP000215738"/>
    </source>
</evidence>
<dbReference type="Proteomes" id="UP000215738">
    <property type="component" value="Unassembled WGS sequence"/>
</dbReference>
<evidence type="ECO:0000256" key="4">
    <source>
        <dbReference type="ARBA" id="ARBA00023163"/>
    </source>
</evidence>
<sequence length="292" mass="33406">MKITLKQLRIFCSIYRLGSTTLASEELALSQSAVSNALNTLEHSLNHPLFERDGKKLVRNATAKKLYPQACSILKQIYDIEDNFSKGVSKLIIGASTTIGNYLLPQQISAFTQHYPQIEIELHVHNTKEICEGVKHFDYDWGFIEGENQLEELVAEKWLEDELTLFVATQSRWLNQKTHELTPAQLNQLPLVLREKGSGTRETVEHLILSHLSQPAVLQLSHSEAIRQAVIHDFGIGCLSKLVLNDAFRLGKIRYLSLQGKTLTRQLWQIRHRNKHISAELDLFIQYCQKVR</sequence>
<evidence type="ECO:0000256" key="3">
    <source>
        <dbReference type="ARBA" id="ARBA00023125"/>
    </source>
</evidence>
<dbReference type="GO" id="GO:0000976">
    <property type="term" value="F:transcription cis-regulatory region binding"/>
    <property type="evidence" value="ECO:0007669"/>
    <property type="project" value="TreeGrafter"/>
</dbReference>
<evidence type="ECO:0000256" key="1">
    <source>
        <dbReference type="ARBA" id="ARBA00009437"/>
    </source>
</evidence>
<dbReference type="PANTHER" id="PTHR30126">
    <property type="entry name" value="HTH-TYPE TRANSCRIPTIONAL REGULATOR"/>
    <property type="match status" value="1"/>
</dbReference>
<dbReference type="AlphaFoldDB" id="A0A263HF76"/>
<feature type="domain" description="HTH lysR-type" evidence="5">
    <location>
        <begin position="3"/>
        <end position="60"/>
    </location>
</feature>
<dbReference type="Gene3D" id="3.40.190.290">
    <property type="match status" value="1"/>
</dbReference>
<protein>
    <submittedName>
        <fullName evidence="6 7">Transcriptional regulator</fullName>
    </submittedName>
</protein>
<evidence type="ECO:0000313" key="9">
    <source>
        <dbReference type="Proteomes" id="UP000254507"/>
    </source>
</evidence>
<reference evidence="7 9" key="2">
    <citation type="submission" date="2018-06" db="EMBL/GenBank/DDBJ databases">
        <authorList>
            <consortium name="Pathogen Informatics"/>
            <person name="Doyle S."/>
        </authorList>
    </citation>
    <scope>NUCLEOTIDE SEQUENCE [LARGE SCALE GENOMIC DNA]</scope>
    <source>
        <strain evidence="7 9">NCTC10851</strain>
    </source>
</reference>
<dbReference type="Proteomes" id="UP000254507">
    <property type="component" value="Unassembled WGS sequence"/>
</dbReference>
<organism evidence="7 9">
    <name type="scientific">Actinobacillus seminis</name>
    <dbReference type="NCBI Taxonomy" id="722"/>
    <lineage>
        <taxon>Bacteria</taxon>
        <taxon>Pseudomonadati</taxon>
        <taxon>Pseudomonadota</taxon>
        <taxon>Gammaproteobacteria</taxon>
        <taxon>Pasteurellales</taxon>
        <taxon>Pasteurellaceae</taxon>
        <taxon>Actinobacillus</taxon>
    </lineage>
</organism>
<keyword evidence="4" id="KW-0804">Transcription</keyword>
<dbReference type="GO" id="GO:0003700">
    <property type="term" value="F:DNA-binding transcription factor activity"/>
    <property type="evidence" value="ECO:0007669"/>
    <property type="project" value="InterPro"/>
</dbReference>
<dbReference type="OrthoDB" id="9808620at2"/>
<dbReference type="Pfam" id="PF03466">
    <property type="entry name" value="LysR_substrate"/>
    <property type="match status" value="1"/>
</dbReference>
<dbReference type="CDD" id="cd08420">
    <property type="entry name" value="PBP2_CysL_like"/>
    <property type="match status" value="1"/>
</dbReference>
<dbReference type="InterPro" id="IPR036388">
    <property type="entry name" value="WH-like_DNA-bd_sf"/>
</dbReference>
<dbReference type="PRINTS" id="PR00039">
    <property type="entry name" value="HTHLYSR"/>
</dbReference>
<dbReference type="PROSITE" id="PS50931">
    <property type="entry name" value="HTH_LYSR"/>
    <property type="match status" value="1"/>
</dbReference>
<dbReference type="InParanoid" id="A0A263HF76"/>
<dbReference type="PANTHER" id="PTHR30126:SF94">
    <property type="entry name" value="LYSR FAMILY TRANSCRIPTIONAL REGULATOR"/>
    <property type="match status" value="1"/>
</dbReference>
<reference evidence="6 8" key="1">
    <citation type="submission" date="2017-07" db="EMBL/GenBank/DDBJ databases">
        <title>Virulence factors identified in Actinobacillus seminis.</title>
        <authorList>
            <person name="Negrete-Abascal E."/>
            <person name="Vaca-Pacheco S."/>
            <person name="Montes-Garcia F."/>
            <person name="Leyto-Gil A.M."/>
            <person name="Fragoso-Garcia E."/>
            <person name="Carvente-Garcia R."/>
            <person name="Perez-Agueros S."/>
            <person name="Castelan-Sanchez H.G."/>
            <person name="Garcia-Molina A."/>
            <person name="Villamar T.E."/>
            <person name="Vazquez-Cruz C."/>
        </authorList>
    </citation>
    <scope>NUCLEOTIDE SEQUENCE [LARGE SCALE GENOMIC DNA]</scope>
    <source>
        <strain evidence="6 8">ATCC 15768</strain>
    </source>
</reference>
<dbReference type="InterPro" id="IPR036390">
    <property type="entry name" value="WH_DNA-bd_sf"/>
</dbReference>
<accession>A0A263HF76</accession>
<dbReference type="Gene3D" id="1.10.10.10">
    <property type="entry name" value="Winged helix-like DNA-binding domain superfamily/Winged helix DNA-binding domain"/>
    <property type="match status" value="1"/>
</dbReference>
<comment type="similarity">
    <text evidence="1">Belongs to the LysR transcriptional regulatory family.</text>
</comment>
<dbReference type="FunCoup" id="A0A263HF76">
    <property type="interactions" value="138"/>
</dbReference>
<gene>
    <name evidence="7" type="primary">cysL</name>
    <name evidence="6" type="ORF">CFY87_04045</name>
    <name evidence="7" type="ORF">NCTC10851_01000</name>
</gene>
<keyword evidence="2" id="KW-0805">Transcription regulation</keyword>
<dbReference type="EMBL" id="NLFK01000003">
    <property type="protein sequence ID" value="OZN25317.1"/>
    <property type="molecule type" value="Genomic_DNA"/>
</dbReference>
<evidence type="ECO:0000313" key="7">
    <source>
        <dbReference type="EMBL" id="SUU35815.1"/>
    </source>
</evidence>
<dbReference type="RefSeq" id="WP_094945990.1">
    <property type="nucleotide sequence ID" value="NZ_JBMHIA010000020.1"/>
</dbReference>
<dbReference type="SUPFAM" id="SSF53850">
    <property type="entry name" value="Periplasmic binding protein-like II"/>
    <property type="match status" value="1"/>
</dbReference>